<dbReference type="EMBL" id="CP067420">
    <property type="protein sequence ID" value="QQP91110.1"/>
    <property type="molecule type" value="Genomic_DNA"/>
</dbReference>
<dbReference type="InterPro" id="IPR018968">
    <property type="entry name" value="Phasin"/>
</dbReference>
<proteinExistence type="predicted"/>
<feature type="domain" description="Phasin" evidence="1">
    <location>
        <begin position="31"/>
        <end position="128"/>
    </location>
</feature>
<dbReference type="RefSeq" id="WP_201078687.1">
    <property type="nucleotide sequence ID" value="NZ_CP067420.1"/>
</dbReference>
<reference evidence="2" key="1">
    <citation type="submission" date="2021-02" db="EMBL/GenBank/DDBJ databases">
        <title>Skermanella TT6 skin isolate.</title>
        <authorList>
            <person name="Lee K."/>
            <person name="Ganzorig M."/>
        </authorList>
    </citation>
    <scope>NUCLEOTIDE SEQUENCE</scope>
    <source>
        <strain evidence="2">TT6</strain>
    </source>
</reference>
<keyword evidence="3" id="KW-1185">Reference proteome</keyword>
<dbReference type="Proteomes" id="UP000595197">
    <property type="component" value="Chromosome"/>
</dbReference>
<dbReference type="Pfam" id="PF09361">
    <property type="entry name" value="Phasin_2"/>
    <property type="match status" value="1"/>
</dbReference>
<sequence length="142" mass="15042">MSTTPTYEQFATVSKEQMEKAAAQIVKGYEEYATFSKANVDALIQAGTVLAKGFEELGKRALAYSQSSLESGAAAGKAAMSVKTVRDLVDLQSSYTKSTLDTALAESAKLSELSVKVANEAFQPINARLNATIEKLGKPLAA</sequence>
<dbReference type="InterPro" id="IPR010127">
    <property type="entry name" value="Phasin_subfam-1"/>
</dbReference>
<dbReference type="NCBIfam" id="TIGR01841">
    <property type="entry name" value="phasin"/>
    <property type="match status" value="1"/>
</dbReference>
<organism evidence="2 3">
    <name type="scientific">Skermanella cutis</name>
    <dbReference type="NCBI Taxonomy" id="2775420"/>
    <lineage>
        <taxon>Bacteria</taxon>
        <taxon>Pseudomonadati</taxon>
        <taxon>Pseudomonadota</taxon>
        <taxon>Alphaproteobacteria</taxon>
        <taxon>Rhodospirillales</taxon>
        <taxon>Azospirillaceae</taxon>
        <taxon>Skermanella</taxon>
    </lineage>
</organism>
<protein>
    <submittedName>
        <fullName evidence="2">Phasin family protein</fullName>
    </submittedName>
</protein>
<accession>A0ABX7BBZ9</accession>
<evidence type="ECO:0000313" key="2">
    <source>
        <dbReference type="EMBL" id="QQP91110.1"/>
    </source>
</evidence>
<name>A0ABX7BBZ9_9PROT</name>
<evidence type="ECO:0000313" key="3">
    <source>
        <dbReference type="Proteomes" id="UP000595197"/>
    </source>
</evidence>
<gene>
    <name evidence="2" type="ORF">IGS68_07840</name>
</gene>
<evidence type="ECO:0000259" key="1">
    <source>
        <dbReference type="Pfam" id="PF09361"/>
    </source>
</evidence>